<accession>A0A059NYM6</accession>
<comment type="caution">
    <text evidence="2">The sequence shown here is derived from an EMBL/GenBank/DDBJ whole genome shotgun (WGS) entry which is preliminary data.</text>
</comment>
<evidence type="ECO:0000256" key="1">
    <source>
        <dbReference type="SAM" id="MobiDB-lite"/>
    </source>
</evidence>
<evidence type="ECO:0000313" key="2">
    <source>
        <dbReference type="EMBL" id="CDQ22592.1"/>
    </source>
</evidence>
<evidence type="ECO:0000313" key="3">
    <source>
        <dbReference type="Proteomes" id="UP000028868"/>
    </source>
</evidence>
<protein>
    <submittedName>
        <fullName evidence="2">Uncharacterized protein</fullName>
    </submittedName>
</protein>
<name>A0A059NYM6_9BACI</name>
<feature type="region of interest" description="Disordered" evidence="1">
    <location>
        <begin position="27"/>
        <end position="62"/>
    </location>
</feature>
<proteinExistence type="predicted"/>
<reference evidence="2 3" key="2">
    <citation type="submission" date="2014-05" db="EMBL/GenBank/DDBJ databases">
        <title>Draft genome sequence of Halobacillus karajensis HK-03.</title>
        <authorList>
            <person name="Khelaifia S."/>
            <person name="Croce O."/>
            <person name="Lagier J.C."/>
            <person name="Raoult D."/>
        </authorList>
    </citation>
    <scope>NUCLEOTIDE SEQUENCE [LARGE SCALE GENOMIC DNA]</scope>
    <source>
        <strain evidence="2 3">HD-03</strain>
    </source>
</reference>
<organism evidence="2 3">
    <name type="scientific">Halobacillus karajensis</name>
    <dbReference type="NCBI Taxonomy" id="195088"/>
    <lineage>
        <taxon>Bacteria</taxon>
        <taxon>Bacillati</taxon>
        <taxon>Bacillota</taxon>
        <taxon>Bacilli</taxon>
        <taxon>Bacillales</taxon>
        <taxon>Bacillaceae</taxon>
        <taxon>Halobacillus</taxon>
    </lineage>
</organism>
<dbReference type="RefSeq" id="WP_035505963.1">
    <property type="nucleotide sequence ID" value="NZ_CCDI010000001.1"/>
</dbReference>
<feature type="compositionally biased region" description="Basic and acidic residues" evidence="1">
    <location>
        <begin position="37"/>
        <end position="62"/>
    </location>
</feature>
<dbReference type="EMBL" id="CCDI010000001">
    <property type="protein sequence ID" value="CDQ22592.1"/>
    <property type="molecule type" value="Genomic_DNA"/>
</dbReference>
<dbReference type="AlphaFoldDB" id="A0A059NYM6"/>
<gene>
    <name evidence="2" type="ORF">BN983_00805</name>
</gene>
<sequence>MRTFYITVNANSPQEYYQQVRELERRGYEPHAPMRKTTREMKNYEMHQDSQGRRFSKNEYKGSYDHHKYSGMYRKVDA</sequence>
<reference evidence="3" key="1">
    <citation type="submission" date="2014-03" db="EMBL/GenBank/DDBJ databases">
        <authorList>
            <person name="Urmite Genomes U."/>
        </authorList>
    </citation>
    <scope>NUCLEOTIDE SEQUENCE [LARGE SCALE GENOMIC DNA]</scope>
    <source>
        <strain evidence="3">HD-03</strain>
    </source>
</reference>
<dbReference type="Proteomes" id="UP000028868">
    <property type="component" value="Unassembled WGS sequence"/>
</dbReference>
<keyword evidence="3" id="KW-1185">Reference proteome</keyword>